<evidence type="ECO:0000256" key="3">
    <source>
        <dbReference type="ARBA" id="ARBA00022723"/>
    </source>
</evidence>
<evidence type="ECO:0000256" key="1">
    <source>
        <dbReference type="ARBA" id="ARBA00001947"/>
    </source>
</evidence>
<comment type="similarity">
    <text evidence="2">Belongs to the DODA-type extradiol aromatic ring-opening dioxygenase family.</text>
</comment>
<sequence length="269" mass="30011">MEMPMMDTFFIPHAMLRNSVESTPSRPFLKSWKEEVMVRLPKPKSILIVSAHWDTCHPTVNLVHHNQTMYDYENFPAFMDELKYPAPGAPQLAKTVKELLTKSGFENVREDGARGLDHGAWFPLMLMYPEADIPVCQMSVQSGKDGTHHYNIGKALSPLRSQGVLIIGSGGATNNVPPNSPPIHGPVLSWALEFDSWLKDSLLSGRHEDIIDYEKKAPHAKMAHPEPDHMYPLLVALGSAGNGARAELIHQSWGRGCLSFASYRFSNNL</sequence>
<dbReference type="InterPro" id="IPR014436">
    <property type="entry name" value="Extradiol_dOase_DODA"/>
</dbReference>
<keyword evidence="4" id="KW-0862">Zinc</keyword>
<dbReference type="InterPro" id="IPR004183">
    <property type="entry name" value="Xdiol_dOase_suB"/>
</dbReference>
<accession>A0A4S4EQD7</accession>
<keyword evidence="9" id="KW-1185">Reference proteome</keyword>
<reference evidence="8 9" key="1">
    <citation type="journal article" date="2018" name="Proc. Natl. Acad. Sci. U.S.A.">
        <title>Draft genome sequence of Camellia sinensis var. sinensis provides insights into the evolution of the tea genome and tea quality.</title>
        <authorList>
            <person name="Wei C."/>
            <person name="Yang H."/>
            <person name="Wang S."/>
            <person name="Zhao J."/>
            <person name="Liu C."/>
            <person name="Gao L."/>
            <person name="Xia E."/>
            <person name="Lu Y."/>
            <person name="Tai Y."/>
            <person name="She G."/>
            <person name="Sun J."/>
            <person name="Cao H."/>
            <person name="Tong W."/>
            <person name="Gao Q."/>
            <person name="Li Y."/>
            <person name="Deng W."/>
            <person name="Jiang X."/>
            <person name="Wang W."/>
            <person name="Chen Q."/>
            <person name="Zhang S."/>
            <person name="Li H."/>
            <person name="Wu J."/>
            <person name="Wang P."/>
            <person name="Li P."/>
            <person name="Shi C."/>
            <person name="Zheng F."/>
            <person name="Jian J."/>
            <person name="Huang B."/>
            <person name="Shan D."/>
            <person name="Shi M."/>
            <person name="Fang C."/>
            <person name="Yue Y."/>
            <person name="Li F."/>
            <person name="Li D."/>
            <person name="Wei S."/>
            <person name="Han B."/>
            <person name="Jiang C."/>
            <person name="Yin Y."/>
            <person name="Xia T."/>
            <person name="Zhang Z."/>
            <person name="Bennetzen J.L."/>
            <person name="Zhao S."/>
            <person name="Wan X."/>
        </authorList>
    </citation>
    <scope>NUCLEOTIDE SEQUENCE [LARGE SCALE GENOMIC DNA]</scope>
    <source>
        <strain evidence="9">cv. Shuchazao</strain>
        <tissue evidence="8">Leaf</tissue>
    </source>
</reference>
<feature type="domain" description="Extradiol ring-cleavage dioxygenase class III enzyme subunit B" evidence="7">
    <location>
        <begin position="28"/>
        <end position="265"/>
    </location>
</feature>
<keyword evidence="3" id="KW-0479">Metal-binding</keyword>
<evidence type="ECO:0000313" key="8">
    <source>
        <dbReference type="EMBL" id="THG18515.1"/>
    </source>
</evidence>
<dbReference type="Proteomes" id="UP000306102">
    <property type="component" value="Unassembled WGS sequence"/>
</dbReference>
<dbReference type="AlphaFoldDB" id="A0A4S4EQD7"/>
<comment type="caution">
    <text evidence="8">The sequence shown here is derived from an EMBL/GenBank/DDBJ whole genome shotgun (WGS) entry which is preliminary data.</text>
</comment>
<keyword evidence="6" id="KW-0560">Oxidoreductase</keyword>
<dbReference type="Gene3D" id="3.40.830.10">
    <property type="entry name" value="LigB-like"/>
    <property type="match status" value="1"/>
</dbReference>
<dbReference type="GO" id="GO:0016702">
    <property type="term" value="F:oxidoreductase activity, acting on single donors with incorporation of molecular oxygen, incorporation of two atoms of oxygen"/>
    <property type="evidence" value="ECO:0007669"/>
    <property type="project" value="UniProtKB-ARBA"/>
</dbReference>
<dbReference type="EMBL" id="SDRB02003002">
    <property type="protein sequence ID" value="THG18515.1"/>
    <property type="molecule type" value="Genomic_DNA"/>
</dbReference>
<gene>
    <name evidence="8" type="ORF">TEA_015213</name>
</gene>
<dbReference type="PIRSF" id="PIRSF006157">
    <property type="entry name" value="Doxgns_DODA"/>
    <property type="match status" value="1"/>
</dbReference>
<evidence type="ECO:0000313" key="9">
    <source>
        <dbReference type="Proteomes" id="UP000306102"/>
    </source>
</evidence>
<evidence type="ECO:0000256" key="2">
    <source>
        <dbReference type="ARBA" id="ARBA00007581"/>
    </source>
</evidence>
<proteinExistence type="inferred from homology"/>
<evidence type="ECO:0000256" key="4">
    <source>
        <dbReference type="ARBA" id="ARBA00022833"/>
    </source>
</evidence>
<name>A0A4S4EQD7_CAMSN</name>
<organism evidence="8 9">
    <name type="scientific">Camellia sinensis var. sinensis</name>
    <name type="common">China tea</name>
    <dbReference type="NCBI Taxonomy" id="542762"/>
    <lineage>
        <taxon>Eukaryota</taxon>
        <taxon>Viridiplantae</taxon>
        <taxon>Streptophyta</taxon>
        <taxon>Embryophyta</taxon>
        <taxon>Tracheophyta</taxon>
        <taxon>Spermatophyta</taxon>
        <taxon>Magnoliopsida</taxon>
        <taxon>eudicotyledons</taxon>
        <taxon>Gunneridae</taxon>
        <taxon>Pentapetalae</taxon>
        <taxon>asterids</taxon>
        <taxon>Ericales</taxon>
        <taxon>Theaceae</taxon>
        <taxon>Camellia</taxon>
    </lineage>
</organism>
<dbReference type="PANTHER" id="PTHR30096:SF0">
    <property type="entry name" value="4,5-DOPA DIOXYGENASE EXTRADIOL-LIKE PROTEIN"/>
    <property type="match status" value="1"/>
</dbReference>
<evidence type="ECO:0000256" key="6">
    <source>
        <dbReference type="ARBA" id="ARBA00023002"/>
    </source>
</evidence>
<keyword evidence="5" id="KW-0223">Dioxygenase</keyword>
<evidence type="ECO:0000256" key="5">
    <source>
        <dbReference type="ARBA" id="ARBA00022964"/>
    </source>
</evidence>
<dbReference type="GO" id="GO:0008270">
    <property type="term" value="F:zinc ion binding"/>
    <property type="evidence" value="ECO:0007669"/>
    <property type="project" value="InterPro"/>
</dbReference>
<dbReference type="STRING" id="542762.A0A4S4EQD7"/>
<dbReference type="CDD" id="cd07363">
    <property type="entry name" value="45_DOPA_Dioxygenase"/>
    <property type="match status" value="1"/>
</dbReference>
<comment type="cofactor">
    <cofactor evidence="1">
        <name>Zn(2+)</name>
        <dbReference type="ChEBI" id="CHEBI:29105"/>
    </cofactor>
</comment>
<protein>
    <recommendedName>
        <fullName evidence="7">Extradiol ring-cleavage dioxygenase class III enzyme subunit B domain-containing protein</fullName>
    </recommendedName>
</protein>
<dbReference type="Pfam" id="PF02900">
    <property type="entry name" value="LigB"/>
    <property type="match status" value="1"/>
</dbReference>
<evidence type="ECO:0000259" key="7">
    <source>
        <dbReference type="Pfam" id="PF02900"/>
    </source>
</evidence>
<dbReference type="PANTHER" id="PTHR30096">
    <property type="entry name" value="4,5-DOPA DIOXYGENASE EXTRADIOL-LIKE PROTEIN"/>
    <property type="match status" value="1"/>
</dbReference>
<dbReference type="SUPFAM" id="SSF53213">
    <property type="entry name" value="LigB-like"/>
    <property type="match status" value="1"/>
</dbReference>
<dbReference type="GO" id="GO:0008198">
    <property type="term" value="F:ferrous iron binding"/>
    <property type="evidence" value="ECO:0007669"/>
    <property type="project" value="InterPro"/>
</dbReference>